<evidence type="ECO:0000256" key="2">
    <source>
        <dbReference type="ARBA" id="ARBA00011738"/>
    </source>
</evidence>
<dbReference type="PRINTS" id="PR00131">
    <property type="entry name" value="GLHYDRLASE1"/>
</dbReference>
<evidence type="ECO:0000256" key="7">
    <source>
        <dbReference type="PROSITE-ProRule" id="PRU10055"/>
    </source>
</evidence>
<dbReference type="PANTHER" id="PTHR10353">
    <property type="entry name" value="GLYCOSYL HYDROLASE"/>
    <property type="match status" value="1"/>
</dbReference>
<dbReference type="SUPFAM" id="SSF51445">
    <property type="entry name" value="(Trans)glycosidases"/>
    <property type="match status" value="2"/>
</dbReference>
<dbReference type="OrthoDB" id="65569at2759"/>
<accession>A0A6L2Q855</accession>
<evidence type="ECO:0000256" key="5">
    <source>
        <dbReference type="ARBA" id="ARBA00023180"/>
    </source>
</evidence>
<dbReference type="InterPro" id="IPR018120">
    <property type="entry name" value="Glyco_hydro_1_AS"/>
</dbReference>
<comment type="subunit">
    <text evidence="2">Homodimer.</text>
</comment>
<proteinExistence type="inferred from homology"/>
<dbReference type="PROSITE" id="PS00572">
    <property type="entry name" value="GLYCOSYL_HYDROL_F1_1"/>
    <property type="match status" value="1"/>
</dbReference>
<keyword evidence="5" id="KW-0325">Glycoprotein</keyword>
<protein>
    <recommendedName>
        <fullName evidence="3">beta-glucosidase</fullName>
        <ecNumber evidence="3">3.2.1.21</ecNumber>
    </recommendedName>
</protein>
<keyword evidence="4" id="KW-0378">Hydrolase</keyword>
<dbReference type="EMBL" id="BLKM01000736">
    <property type="protein sequence ID" value="GFG37967.1"/>
    <property type="molecule type" value="Genomic_DNA"/>
</dbReference>
<feature type="active site" description="Nucleophile" evidence="7">
    <location>
        <position position="349"/>
    </location>
</feature>
<sequence length="1011" mass="115716">KGPSIWDTFTHEHPEKIVDHSNGDIAANSYYKYKEDVAAIKEMGMQFYRFSISWPRIMPQGLASNINQKGIDYYNALINEVVNNGLMPVVTMFHWDVPQYLQDLGGFANDFIIPHFVEYAKVLFENFGDRVKWWTTINEPWSHALGYEGALLAPGVNATGVGLYQAAHNMIKAHAHVYHLYDQYRAQQKGRISLNLPIQWCGPLHKNSVSDERAKELCTQFNLGWFSHPIYSKEGDYPQVMKDRIANFSRAEGLSESRLPSFTSEEVEYIRGTADYFALNQYASYLVTLGESGPDPSYNRDGGTLEYESEEWPISLTSSWESITPRGIQNIIRWIKDEYGEEWEIFITENGFADEGAINDTVRMAYLATYMTDVLKAIHIDKCKVIGYTVWSLIDNFEWVNGYSSKFGLYHVDFNDPDRKRTRKKSSYLMAHITKRRRIPPIYKIAAGKLDDMEGLCSVTAQGRTRLALAVVMTALVSSAAVLLLLLLRATLGKSFNYTYPEDFQIEKEEGNHLYNFTFPSDFHIGVSSAAYQIEGAWNEGGKGESIWDRYTHTYPDAIIDGTNGDVAADFYHKYKEDIKRIKDLGLDTFRFSIAWTRIMPTGTINSLNQEGIDFYNNVINELIKNGISPMVTIYHWDLPQHLQDLGGWTNELLVGYYRDYADVLFSNYGDRVKLWITMNEPTKAVEGYGGNVTGTGFAPNVSAPGVGPYLAGHILLKAHAAAYHLYNEKYRESQKGRVSITLETYWYKPLDSNSSSDQEAAEQSLQFNLGWFANPVYSEKGDYPEIMKKKIAEKSRQEGYRQSRLPEFTEEEVKYIRGTADFFGLNHYTTKTATFRQDKPGFSFSSDTGITLSAPSDWPVSETSEWELIAPKGLRNILKYIKDYYGKKWDIVITENGFIDGGELTDSRRIVYIATYMMEMWKAIYIDGVRVVEYMIWSLLDDFEWTSGYRSRSGLFYVDFNDPDKIRIPKNSTGLVKNITSTRQVPSKYVYYEKELNKLEFDEASSEEAS</sequence>
<dbReference type="InParanoid" id="A0A6L2Q855"/>
<dbReference type="GO" id="GO:0005975">
    <property type="term" value="P:carbohydrate metabolic process"/>
    <property type="evidence" value="ECO:0007669"/>
    <property type="project" value="InterPro"/>
</dbReference>
<organism evidence="8 9">
    <name type="scientific">Coptotermes formosanus</name>
    <name type="common">Formosan subterranean termite</name>
    <dbReference type="NCBI Taxonomy" id="36987"/>
    <lineage>
        <taxon>Eukaryota</taxon>
        <taxon>Metazoa</taxon>
        <taxon>Ecdysozoa</taxon>
        <taxon>Arthropoda</taxon>
        <taxon>Hexapoda</taxon>
        <taxon>Insecta</taxon>
        <taxon>Pterygota</taxon>
        <taxon>Neoptera</taxon>
        <taxon>Polyneoptera</taxon>
        <taxon>Dictyoptera</taxon>
        <taxon>Blattodea</taxon>
        <taxon>Blattoidea</taxon>
        <taxon>Termitoidae</taxon>
        <taxon>Rhinotermitidae</taxon>
        <taxon>Coptotermes</taxon>
    </lineage>
</organism>
<evidence type="ECO:0000256" key="1">
    <source>
        <dbReference type="ARBA" id="ARBA00010838"/>
    </source>
</evidence>
<evidence type="ECO:0000256" key="6">
    <source>
        <dbReference type="ARBA" id="ARBA00023295"/>
    </source>
</evidence>
<evidence type="ECO:0000256" key="4">
    <source>
        <dbReference type="ARBA" id="ARBA00022801"/>
    </source>
</evidence>
<dbReference type="FunFam" id="3.20.20.80:FF:000013">
    <property type="entry name" value="lactase-phlorizin hydrolase"/>
    <property type="match status" value="2"/>
</dbReference>
<reference evidence="9" key="1">
    <citation type="submission" date="2020-01" db="EMBL/GenBank/DDBJ databases">
        <title>Draft genome sequence of the Termite Coptotermes fromosanus.</title>
        <authorList>
            <person name="Itakura S."/>
            <person name="Yosikawa Y."/>
            <person name="Umezawa K."/>
        </authorList>
    </citation>
    <scope>NUCLEOTIDE SEQUENCE [LARGE SCALE GENOMIC DNA]</scope>
</reference>
<evidence type="ECO:0000313" key="8">
    <source>
        <dbReference type="EMBL" id="GFG37967.1"/>
    </source>
</evidence>
<dbReference type="PANTHER" id="PTHR10353:SF36">
    <property type="entry name" value="LP05116P"/>
    <property type="match status" value="1"/>
</dbReference>
<name>A0A6L2Q855_COPFO</name>
<dbReference type="Gene3D" id="3.20.20.80">
    <property type="entry name" value="Glycosidases"/>
    <property type="match status" value="2"/>
</dbReference>
<dbReference type="InterPro" id="IPR001360">
    <property type="entry name" value="Glyco_hydro_1"/>
</dbReference>
<evidence type="ECO:0000313" key="9">
    <source>
        <dbReference type="Proteomes" id="UP000502823"/>
    </source>
</evidence>
<dbReference type="AlphaFoldDB" id="A0A6L2Q855"/>
<feature type="non-terminal residue" evidence="8">
    <location>
        <position position="1"/>
    </location>
</feature>
<dbReference type="Pfam" id="PF00232">
    <property type="entry name" value="Glyco_hydro_1"/>
    <property type="match status" value="2"/>
</dbReference>
<evidence type="ECO:0000256" key="3">
    <source>
        <dbReference type="ARBA" id="ARBA00012744"/>
    </source>
</evidence>
<comment type="caution">
    <text evidence="8">The sequence shown here is derived from an EMBL/GenBank/DDBJ whole genome shotgun (WGS) entry which is preliminary data.</text>
</comment>
<keyword evidence="6" id="KW-0326">Glycosidase</keyword>
<dbReference type="EC" id="3.2.1.21" evidence="3"/>
<dbReference type="InterPro" id="IPR017853">
    <property type="entry name" value="GH"/>
</dbReference>
<dbReference type="Proteomes" id="UP000502823">
    <property type="component" value="Unassembled WGS sequence"/>
</dbReference>
<gene>
    <name evidence="8" type="ORF">Cfor_06617</name>
</gene>
<dbReference type="GO" id="GO:0008422">
    <property type="term" value="F:beta-glucosidase activity"/>
    <property type="evidence" value="ECO:0007669"/>
    <property type="project" value="TreeGrafter"/>
</dbReference>
<keyword evidence="9" id="KW-1185">Reference proteome</keyword>
<comment type="similarity">
    <text evidence="1">Belongs to the glycosyl hydrolase 1 family.</text>
</comment>